<accession>A0ABQ2V9U0</accession>
<name>A0ABQ2V9U0_9ACTN</name>
<keyword evidence="3" id="KW-1185">Reference proteome</keyword>
<evidence type="ECO:0000313" key="2">
    <source>
        <dbReference type="EMBL" id="GGU75017.1"/>
    </source>
</evidence>
<proteinExistence type="predicted"/>
<organism evidence="2 3">
    <name type="scientific">Streptomyces albospinus</name>
    <dbReference type="NCBI Taxonomy" id="285515"/>
    <lineage>
        <taxon>Bacteria</taxon>
        <taxon>Bacillati</taxon>
        <taxon>Actinomycetota</taxon>
        <taxon>Actinomycetes</taxon>
        <taxon>Kitasatosporales</taxon>
        <taxon>Streptomycetaceae</taxon>
        <taxon>Streptomyces</taxon>
    </lineage>
</organism>
<reference evidence="3" key="1">
    <citation type="journal article" date="2019" name="Int. J. Syst. Evol. Microbiol.">
        <title>The Global Catalogue of Microorganisms (GCM) 10K type strain sequencing project: providing services to taxonomists for standard genome sequencing and annotation.</title>
        <authorList>
            <consortium name="The Broad Institute Genomics Platform"/>
            <consortium name="The Broad Institute Genome Sequencing Center for Infectious Disease"/>
            <person name="Wu L."/>
            <person name="Ma J."/>
        </authorList>
    </citation>
    <scope>NUCLEOTIDE SEQUENCE [LARGE SCALE GENOMIC DNA]</scope>
    <source>
        <strain evidence="3">JCM 3399</strain>
    </source>
</reference>
<gene>
    <name evidence="2" type="ORF">GCM10010211_46210</name>
</gene>
<dbReference type="RefSeq" id="WP_189302849.1">
    <property type="nucleotide sequence ID" value="NZ_BMRP01000016.1"/>
</dbReference>
<evidence type="ECO:0000256" key="1">
    <source>
        <dbReference type="SAM" id="MobiDB-lite"/>
    </source>
</evidence>
<protein>
    <submittedName>
        <fullName evidence="2">Uncharacterized protein</fullName>
    </submittedName>
</protein>
<comment type="caution">
    <text evidence="2">The sequence shown here is derived from an EMBL/GenBank/DDBJ whole genome shotgun (WGS) entry which is preliminary data.</text>
</comment>
<dbReference type="Proteomes" id="UP000654471">
    <property type="component" value="Unassembled WGS sequence"/>
</dbReference>
<feature type="region of interest" description="Disordered" evidence="1">
    <location>
        <begin position="36"/>
        <end position="55"/>
    </location>
</feature>
<evidence type="ECO:0000313" key="3">
    <source>
        <dbReference type="Proteomes" id="UP000654471"/>
    </source>
</evidence>
<dbReference type="EMBL" id="BMRP01000016">
    <property type="protein sequence ID" value="GGU75017.1"/>
    <property type="molecule type" value="Genomic_DNA"/>
</dbReference>
<sequence>MNVGVPEQRSVSAWEFESDLYTDLPGRWHTTRHPGREVEAQVRDQRRERARMRGEKGIRWGGGLLQAAA</sequence>